<reference evidence="2 3" key="1">
    <citation type="submission" date="2017-05" db="EMBL/GenBank/DDBJ databases">
        <title>Complete and WGS of Bordetella genogroups.</title>
        <authorList>
            <person name="Spilker T."/>
            <person name="Lipuma J."/>
        </authorList>
    </citation>
    <scope>NUCLEOTIDE SEQUENCE [LARGE SCALE GENOMIC DNA]</scope>
    <source>
        <strain evidence="2 3">AU9795</strain>
    </source>
</reference>
<dbReference type="Proteomes" id="UP000216354">
    <property type="component" value="Unassembled WGS sequence"/>
</dbReference>
<keyword evidence="3" id="KW-1185">Reference proteome</keyword>
<sequence>MADIIDQAGDHIEREADARQAEASARAAAMPKGTPGDCELCGEWSGRLVNNACAPCRDRYKLP</sequence>
<evidence type="ECO:0000313" key="3">
    <source>
        <dbReference type="Proteomes" id="UP000216354"/>
    </source>
</evidence>
<name>A0ABX4EWD0_9BORD</name>
<gene>
    <name evidence="2" type="ORF">CAL27_18865</name>
</gene>
<evidence type="ECO:0000313" key="2">
    <source>
        <dbReference type="EMBL" id="OZI58743.1"/>
    </source>
</evidence>
<feature type="compositionally biased region" description="Basic and acidic residues" evidence="1">
    <location>
        <begin position="8"/>
        <end position="20"/>
    </location>
</feature>
<dbReference type="RefSeq" id="WP_094832467.1">
    <property type="nucleotide sequence ID" value="NZ_NEVR01000004.1"/>
</dbReference>
<accession>A0ABX4EWD0</accession>
<comment type="caution">
    <text evidence="2">The sequence shown here is derived from an EMBL/GenBank/DDBJ whole genome shotgun (WGS) entry which is preliminary data.</text>
</comment>
<organism evidence="2 3">
    <name type="scientific">Bordetella genomosp. 1</name>
    <dbReference type="NCBI Taxonomy" id="1395607"/>
    <lineage>
        <taxon>Bacteria</taxon>
        <taxon>Pseudomonadati</taxon>
        <taxon>Pseudomonadota</taxon>
        <taxon>Betaproteobacteria</taxon>
        <taxon>Burkholderiales</taxon>
        <taxon>Alcaligenaceae</taxon>
        <taxon>Bordetella</taxon>
    </lineage>
</organism>
<feature type="region of interest" description="Disordered" evidence="1">
    <location>
        <begin position="1"/>
        <end position="33"/>
    </location>
</feature>
<evidence type="ECO:0000256" key="1">
    <source>
        <dbReference type="SAM" id="MobiDB-lite"/>
    </source>
</evidence>
<dbReference type="EMBL" id="NEVR01000004">
    <property type="protein sequence ID" value="OZI58743.1"/>
    <property type="molecule type" value="Genomic_DNA"/>
</dbReference>
<proteinExistence type="predicted"/>
<protein>
    <submittedName>
        <fullName evidence="2">Conjugal transfer protein TraR</fullName>
    </submittedName>
</protein>